<dbReference type="EC" id="2.3.1.-" evidence="5"/>
<dbReference type="Gene3D" id="3.40.630.30">
    <property type="match status" value="1"/>
</dbReference>
<feature type="domain" description="N-acetyltransferase" evidence="4">
    <location>
        <begin position="12"/>
        <end position="176"/>
    </location>
</feature>
<dbReference type="AlphaFoldDB" id="A0A7K0CA72"/>
<protein>
    <submittedName>
        <fullName evidence="5">Putative ribosomal N-acetyltransferase YdaF</fullName>
        <ecNumber evidence="5">2.3.1.-</ecNumber>
    </submittedName>
</protein>
<dbReference type="GO" id="GO:0008999">
    <property type="term" value="F:protein-N-terminal-alanine acetyltransferase activity"/>
    <property type="evidence" value="ECO:0007669"/>
    <property type="project" value="TreeGrafter"/>
</dbReference>
<dbReference type="PANTHER" id="PTHR43792">
    <property type="entry name" value="GNAT FAMILY, PUTATIVE (AFU_ORTHOLOGUE AFUA_3G00765)-RELATED-RELATED"/>
    <property type="match status" value="1"/>
</dbReference>
<evidence type="ECO:0000313" key="6">
    <source>
        <dbReference type="Proteomes" id="UP000466345"/>
    </source>
</evidence>
<evidence type="ECO:0000313" key="5">
    <source>
        <dbReference type="EMBL" id="MQY10357.1"/>
    </source>
</evidence>
<comment type="caution">
    <text evidence="5">The sequence shown here is derived from an EMBL/GenBank/DDBJ whole genome shotgun (WGS) entry which is preliminary data.</text>
</comment>
<dbReference type="RefSeq" id="WP_153449662.1">
    <property type="nucleotide sequence ID" value="NZ_WEGJ01000001.1"/>
</dbReference>
<dbReference type="InterPro" id="IPR016181">
    <property type="entry name" value="Acyl_CoA_acyltransferase"/>
</dbReference>
<evidence type="ECO:0000256" key="2">
    <source>
        <dbReference type="ARBA" id="ARBA00023315"/>
    </source>
</evidence>
<dbReference type="EMBL" id="WEGJ01000001">
    <property type="protein sequence ID" value="MQY10357.1"/>
    <property type="molecule type" value="Genomic_DNA"/>
</dbReference>
<dbReference type="Pfam" id="PF13302">
    <property type="entry name" value="Acetyltransf_3"/>
    <property type="match status" value="1"/>
</dbReference>
<comment type="similarity">
    <text evidence="3">Belongs to the acetyltransferase family. RimJ subfamily.</text>
</comment>
<dbReference type="InterPro" id="IPR000182">
    <property type="entry name" value="GNAT_dom"/>
</dbReference>
<evidence type="ECO:0000259" key="4">
    <source>
        <dbReference type="PROSITE" id="PS51186"/>
    </source>
</evidence>
<gene>
    <name evidence="5" type="primary">ydaF_1</name>
    <name evidence="5" type="ORF">SRB5_04650</name>
</gene>
<dbReference type="PROSITE" id="PS51186">
    <property type="entry name" value="GNAT"/>
    <property type="match status" value="1"/>
</dbReference>
<dbReference type="SUPFAM" id="SSF55729">
    <property type="entry name" value="Acyl-CoA N-acyltransferases (Nat)"/>
    <property type="match status" value="1"/>
</dbReference>
<name>A0A7K0CA72_9ACTN</name>
<keyword evidence="1 5" id="KW-0808">Transferase</keyword>
<reference evidence="5 6" key="1">
    <citation type="submission" date="2019-10" db="EMBL/GenBank/DDBJ databases">
        <title>Streptomyces smaragdinus sp. nov. and Streptomyces fabii sp. nov., isolated from the gut of fungus growing-termite Macrotermes natalensis.</title>
        <authorList>
            <person name="Schwitalla J."/>
            <person name="Benndorf R."/>
            <person name="Martin K."/>
            <person name="De Beer W."/>
            <person name="Kaster A.-K."/>
            <person name="Vollmers J."/>
            <person name="Poulsen M."/>
            <person name="Beemelmanns C."/>
        </authorList>
    </citation>
    <scope>NUCLEOTIDE SEQUENCE [LARGE SCALE GENOMIC DNA]</scope>
    <source>
        <strain evidence="5 6">RB5</strain>
    </source>
</reference>
<dbReference type="PANTHER" id="PTHR43792:SF8">
    <property type="entry name" value="[RIBOSOMAL PROTEIN US5]-ALANINE N-ACETYLTRANSFERASE"/>
    <property type="match status" value="1"/>
</dbReference>
<dbReference type="Proteomes" id="UP000466345">
    <property type="component" value="Unassembled WGS sequence"/>
</dbReference>
<dbReference type="OrthoDB" id="5242221at2"/>
<dbReference type="GO" id="GO:0005737">
    <property type="term" value="C:cytoplasm"/>
    <property type="evidence" value="ECO:0007669"/>
    <property type="project" value="TreeGrafter"/>
</dbReference>
<evidence type="ECO:0000256" key="1">
    <source>
        <dbReference type="ARBA" id="ARBA00022679"/>
    </source>
</evidence>
<evidence type="ECO:0000256" key="3">
    <source>
        <dbReference type="ARBA" id="ARBA00038502"/>
    </source>
</evidence>
<sequence length="187" mass="20182">MTLPSTQLPTGVLMRLATPDDAAPLADALRENRSHLAPWEPAWPETHFTEEGQATRLGGLLMDHNTGRAAPWLLTDGARIVGGITLTGIARGPFCSSYLGYWVAASHEGKGLVSTGVAHAAKVARDHLGLHRIEATTLLTNTRSQAVLTRCGFDRIGTAPNYLHINGAWRDHAIFQQILHDETPPGL</sequence>
<dbReference type="InterPro" id="IPR051531">
    <property type="entry name" value="N-acetyltransferase"/>
</dbReference>
<keyword evidence="6" id="KW-1185">Reference proteome</keyword>
<keyword evidence="2 5" id="KW-0012">Acyltransferase</keyword>
<accession>A0A7K0CA72</accession>
<organism evidence="5 6">
    <name type="scientific">Streptomyces smaragdinus</name>
    <dbReference type="NCBI Taxonomy" id="2585196"/>
    <lineage>
        <taxon>Bacteria</taxon>
        <taxon>Bacillati</taxon>
        <taxon>Actinomycetota</taxon>
        <taxon>Actinomycetes</taxon>
        <taxon>Kitasatosporales</taxon>
        <taxon>Streptomycetaceae</taxon>
        <taxon>Streptomyces</taxon>
    </lineage>
</organism>
<proteinExistence type="inferred from homology"/>